<sequence>MVVDLMSRHPKETLFNLPTKTEIADIQLHGKKAKIARVFIVGNYSRSPEDAKKILQKISELEFKATYLLTPSAFAIMPWKFSSFKEAARAGMSFAVELLEGIEINADHIFLGIDSYSGGLTKPHVELSVVCSPEPWHITGKIYPTPAQHKGLIKADMDSHFLELDDRIAILCCHDLSMFNPRSDSTAKGWRREMKEKFRERMKEFNPKIALHHSHYTDTPYTWLASWRNLERKVPSVEHYATSGVYYNEKGVRAGIGETLKLTKKGSVLDVLVDVS</sequence>
<protein>
    <submittedName>
        <fullName evidence="1">Uncharacterized protein</fullName>
    </submittedName>
</protein>
<reference evidence="2" key="1">
    <citation type="journal article" date="2015" name="MBio">
        <title>Genome-Resolved Metagenomic Analysis Reveals Roles for Candidate Phyla and Other Microbial Community Members in Biogeochemical Transformations in Oil Reservoirs.</title>
        <authorList>
            <person name="Hu P."/>
            <person name="Tom L."/>
            <person name="Singh A."/>
            <person name="Thomas B.C."/>
            <person name="Baker B.J."/>
            <person name="Piceno Y.M."/>
            <person name="Andersen G.L."/>
            <person name="Banfield J.F."/>
        </authorList>
    </citation>
    <scope>NUCLEOTIDE SEQUENCE [LARGE SCALE GENOMIC DNA]</scope>
</reference>
<dbReference type="PATRIC" id="fig|2234.7.peg.724"/>
<gene>
    <name evidence="1" type="ORF">XD48_0085</name>
</gene>
<name>A0A117KV72_ARCFL</name>
<dbReference type="AlphaFoldDB" id="A0A117KV72"/>
<proteinExistence type="predicted"/>
<dbReference type="EMBL" id="LGEX01000001">
    <property type="protein sequence ID" value="KUK07750.1"/>
    <property type="molecule type" value="Genomic_DNA"/>
</dbReference>
<evidence type="ECO:0000313" key="1">
    <source>
        <dbReference type="EMBL" id="KUK07750.1"/>
    </source>
</evidence>
<organism evidence="1 2">
    <name type="scientific">Archaeoglobus fulgidus</name>
    <dbReference type="NCBI Taxonomy" id="2234"/>
    <lineage>
        <taxon>Archaea</taxon>
        <taxon>Methanobacteriati</taxon>
        <taxon>Methanobacteriota</taxon>
        <taxon>Archaeoglobi</taxon>
        <taxon>Archaeoglobales</taxon>
        <taxon>Archaeoglobaceae</taxon>
        <taxon>Archaeoglobus</taxon>
    </lineage>
</organism>
<evidence type="ECO:0000313" key="2">
    <source>
        <dbReference type="Proteomes" id="UP000054015"/>
    </source>
</evidence>
<comment type="caution">
    <text evidence="1">The sequence shown here is derived from an EMBL/GenBank/DDBJ whole genome shotgun (WGS) entry which is preliminary data.</text>
</comment>
<accession>A0A117KV72</accession>
<dbReference type="Proteomes" id="UP000054015">
    <property type="component" value="Unassembled WGS sequence"/>
</dbReference>